<evidence type="ECO:0000313" key="2">
    <source>
        <dbReference type="EMBL" id="AKC86626.1"/>
    </source>
</evidence>
<dbReference type="RefSeq" id="WP_052631550.1">
    <property type="nucleotide sequence ID" value="NZ_CP011144.1"/>
</dbReference>
<dbReference type="EMBL" id="CP011144">
    <property type="protein sequence ID" value="AKC86626.1"/>
    <property type="molecule type" value="Genomic_DNA"/>
</dbReference>
<organism evidence="2 3">
    <name type="scientific">Pseudoxanthomonas suwonensis</name>
    <dbReference type="NCBI Taxonomy" id="314722"/>
    <lineage>
        <taxon>Bacteria</taxon>
        <taxon>Pseudomonadati</taxon>
        <taxon>Pseudomonadota</taxon>
        <taxon>Gammaproteobacteria</taxon>
        <taxon>Lysobacterales</taxon>
        <taxon>Lysobacteraceae</taxon>
        <taxon>Pseudoxanthomonas</taxon>
    </lineage>
</organism>
<sequence length="291" mass="31162">MAASASGRGTAARGGSRLLGVLACLALAVASGAGGAAEPAGDAFDALQAVDLHRGAVAQAMRQIDAAEQRGEAVPERLRRIRHELYPLLSWGRITADGSIVAIDPGRRDGVWGLVLDRGHPLLAVPMPTLTTLDLDGIHAVRIRPDPMTGPWAGVFLVHELSHVLDQRDGVARDPACRAEFSAYVAERQYYDLANAGRLSTELDRTIDLLGLRHPQDVVRLFVTDAERLGDALAALELRLGEPPAASAAEREMRDGFYYVSLVDRLGARTGLADAERCAGMEEAMRPASKY</sequence>
<feature type="chain" id="PRO_5002412905" description="Secreted protein" evidence="1">
    <location>
        <begin position="37"/>
        <end position="291"/>
    </location>
</feature>
<protein>
    <recommendedName>
        <fullName evidence="4">Secreted protein</fullName>
    </recommendedName>
</protein>
<dbReference type="KEGG" id="psuw:WQ53_07440"/>
<proteinExistence type="predicted"/>
<keyword evidence="3" id="KW-1185">Reference proteome</keyword>
<keyword evidence="1" id="KW-0732">Signal</keyword>
<evidence type="ECO:0000313" key="3">
    <source>
        <dbReference type="Proteomes" id="UP000033067"/>
    </source>
</evidence>
<evidence type="ECO:0000256" key="1">
    <source>
        <dbReference type="SAM" id="SignalP"/>
    </source>
</evidence>
<name>A0A0E3UMV2_9GAMM</name>
<evidence type="ECO:0008006" key="4">
    <source>
        <dbReference type="Google" id="ProtNLM"/>
    </source>
</evidence>
<gene>
    <name evidence="2" type="ORF">WQ53_07440</name>
</gene>
<dbReference type="Proteomes" id="UP000033067">
    <property type="component" value="Chromosome"/>
</dbReference>
<dbReference type="OrthoDB" id="7064610at2"/>
<feature type="signal peptide" evidence="1">
    <location>
        <begin position="1"/>
        <end position="36"/>
    </location>
</feature>
<accession>A0A0E3UMV2</accession>
<reference evidence="2 3" key="1">
    <citation type="journal article" date="2015" name="Genome Announc.">
        <title>Complete Genome Sequence of Pseudoxanthomonas suwonensis Strain J1, a Cellulose-Degrading Bacterium Isolated from Leaf- and Wood-Enriched Soil.</title>
        <authorList>
            <person name="Hou L."/>
            <person name="Jiang J."/>
            <person name="Xu Z."/>
            <person name="Zhou Y."/>
            <person name="Leung F.C."/>
        </authorList>
    </citation>
    <scope>NUCLEOTIDE SEQUENCE [LARGE SCALE GENOMIC DNA]</scope>
    <source>
        <strain evidence="2 3">J1</strain>
    </source>
</reference>
<dbReference type="PATRIC" id="fig|314722.6.peg.1593"/>
<dbReference type="AlphaFoldDB" id="A0A0E3UMV2"/>